<name>A0A0E9U0C8_ANGAN</name>
<reference evidence="1" key="1">
    <citation type="submission" date="2014-11" db="EMBL/GenBank/DDBJ databases">
        <authorList>
            <person name="Amaro Gonzalez C."/>
        </authorList>
    </citation>
    <scope>NUCLEOTIDE SEQUENCE</scope>
</reference>
<dbReference type="EMBL" id="GBXM01049375">
    <property type="protein sequence ID" value="JAH59202.1"/>
    <property type="molecule type" value="Transcribed_RNA"/>
</dbReference>
<proteinExistence type="predicted"/>
<reference evidence="1" key="2">
    <citation type="journal article" date="2015" name="Fish Shellfish Immunol.">
        <title>Early steps in the European eel (Anguilla anguilla)-Vibrio vulnificus interaction in the gills: Role of the RtxA13 toxin.</title>
        <authorList>
            <person name="Callol A."/>
            <person name="Pajuelo D."/>
            <person name="Ebbesson L."/>
            <person name="Teles M."/>
            <person name="MacKenzie S."/>
            <person name="Amaro C."/>
        </authorList>
    </citation>
    <scope>NUCLEOTIDE SEQUENCE</scope>
</reference>
<organism evidence="1">
    <name type="scientific">Anguilla anguilla</name>
    <name type="common">European freshwater eel</name>
    <name type="synonym">Muraena anguilla</name>
    <dbReference type="NCBI Taxonomy" id="7936"/>
    <lineage>
        <taxon>Eukaryota</taxon>
        <taxon>Metazoa</taxon>
        <taxon>Chordata</taxon>
        <taxon>Craniata</taxon>
        <taxon>Vertebrata</taxon>
        <taxon>Euteleostomi</taxon>
        <taxon>Actinopterygii</taxon>
        <taxon>Neopterygii</taxon>
        <taxon>Teleostei</taxon>
        <taxon>Anguilliformes</taxon>
        <taxon>Anguillidae</taxon>
        <taxon>Anguilla</taxon>
    </lineage>
</organism>
<evidence type="ECO:0000313" key="1">
    <source>
        <dbReference type="EMBL" id="JAH59202.1"/>
    </source>
</evidence>
<accession>A0A0E9U0C8</accession>
<dbReference type="AlphaFoldDB" id="A0A0E9U0C8"/>
<sequence length="18" mass="1864">MFSAGALAHQAKASQCNE</sequence>
<protein>
    <submittedName>
        <fullName evidence="1">Uncharacterized protein</fullName>
    </submittedName>
</protein>